<evidence type="ECO:0000313" key="1">
    <source>
        <dbReference type="EMBL" id="KAF2110865.1"/>
    </source>
</evidence>
<proteinExistence type="predicted"/>
<organism evidence="1 2">
    <name type="scientific">Lophiotrema nucula</name>
    <dbReference type="NCBI Taxonomy" id="690887"/>
    <lineage>
        <taxon>Eukaryota</taxon>
        <taxon>Fungi</taxon>
        <taxon>Dikarya</taxon>
        <taxon>Ascomycota</taxon>
        <taxon>Pezizomycotina</taxon>
        <taxon>Dothideomycetes</taxon>
        <taxon>Pleosporomycetidae</taxon>
        <taxon>Pleosporales</taxon>
        <taxon>Lophiotremataceae</taxon>
        <taxon>Lophiotrema</taxon>
    </lineage>
</organism>
<sequence length="206" mass="22780">MQAPRHTTHFRIFGWRAAVSCNPSYAEIRALRCNAFAMKSNPDPGSHASRAPDIAVVPVPSSHRKSSAVALWSASTMRPPPSIITQLAAVDKARHGSQSWRSEYCKKQVDIANVSTSLSTSAAPEPKLVWRQAHFSLHGKFTRPRRADHRDLGLLYRRPSRASFWCSSPDLGIAATEEIMRCDGCATLQRITGDLGVQDRDSDNSR</sequence>
<evidence type="ECO:0000313" key="2">
    <source>
        <dbReference type="Proteomes" id="UP000799770"/>
    </source>
</evidence>
<dbReference type="Proteomes" id="UP000799770">
    <property type="component" value="Unassembled WGS sequence"/>
</dbReference>
<protein>
    <submittedName>
        <fullName evidence="1">Uncharacterized protein</fullName>
    </submittedName>
</protein>
<accession>A0A6A5YUS1</accession>
<keyword evidence="2" id="KW-1185">Reference proteome</keyword>
<dbReference type="EMBL" id="ML977336">
    <property type="protein sequence ID" value="KAF2110865.1"/>
    <property type="molecule type" value="Genomic_DNA"/>
</dbReference>
<dbReference type="AlphaFoldDB" id="A0A6A5YUS1"/>
<reference evidence="1" key="1">
    <citation type="journal article" date="2020" name="Stud. Mycol.">
        <title>101 Dothideomycetes genomes: a test case for predicting lifestyles and emergence of pathogens.</title>
        <authorList>
            <person name="Haridas S."/>
            <person name="Albert R."/>
            <person name="Binder M."/>
            <person name="Bloem J."/>
            <person name="Labutti K."/>
            <person name="Salamov A."/>
            <person name="Andreopoulos B."/>
            <person name="Baker S."/>
            <person name="Barry K."/>
            <person name="Bills G."/>
            <person name="Bluhm B."/>
            <person name="Cannon C."/>
            <person name="Castanera R."/>
            <person name="Culley D."/>
            <person name="Daum C."/>
            <person name="Ezra D."/>
            <person name="Gonzalez J."/>
            <person name="Henrissat B."/>
            <person name="Kuo A."/>
            <person name="Liang C."/>
            <person name="Lipzen A."/>
            <person name="Lutzoni F."/>
            <person name="Magnuson J."/>
            <person name="Mondo S."/>
            <person name="Nolan M."/>
            <person name="Ohm R."/>
            <person name="Pangilinan J."/>
            <person name="Park H.-J."/>
            <person name="Ramirez L."/>
            <person name="Alfaro M."/>
            <person name="Sun H."/>
            <person name="Tritt A."/>
            <person name="Yoshinaga Y."/>
            <person name="Zwiers L.-H."/>
            <person name="Turgeon B."/>
            <person name="Goodwin S."/>
            <person name="Spatafora J."/>
            <person name="Crous P."/>
            <person name="Grigoriev I."/>
        </authorList>
    </citation>
    <scope>NUCLEOTIDE SEQUENCE</scope>
    <source>
        <strain evidence="1">CBS 627.86</strain>
    </source>
</reference>
<name>A0A6A5YUS1_9PLEO</name>
<gene>
    <name evidence="1" type="ORF">BDV96DRAFT_192719</name>
</gene>